<sequence length="136" mass="15314">MEFIKKFAKEISVFGLVLVVFLGLFIYRQATYATYKTVNASVVEKTIKNKDDMILVVGPSSDSTVSSYQSVLTEFATKNRKYTISYLDKSSSYLSKTFKIDAATPCTLIIKDGKVKAHKSGALQYYYLLDFIKENA</sequence>
<evidence type="ECO:0000313" key="3">
    <source>
        <dbReference type="Proteomes" id="UP000051841"/>
    </source>
</evidence>
<keyword evidence="3" id="KW-1185">Reference proteome</keyword>
<dbReference type="InterPro" id="IPR036249">
    <property type="entry name" value="Thioredoxin-like_sf"/>
</dbReference>
<evidence type="ECO:0008006" key="4">
    <source>
        <dbReference type="Google" id="ProtNLM"/>
    </source>
</evidence>
<gene>
    <name evidence="2" type="ORF">IV49_GL001484</name>
</gene>
<evidence type="ECO:0000313" key="2">
    <source>
        <dbReference type="EMBL" id="KRN47553.1"/>
    </source>
</evidence>
<evidence type="ECO:0000256" key="1">
    <source>
        <dbReference type="SAM" id="Phobius"/>
    </source>
</evidence>
<keyword evidence="1" id="KW-0472">Membrane</keyword>
<accession>A0A0R2H3Z7</accession>
<reference evidence="2 3" key="1">
    <citation type="journal article" date="2015" name="Genome Announc.">
        <title>Expanding the biotechnology potential of lactobacilli through comparative genomics of 213 strains and associated genera.</title>
        <authorList>
            <person name="Sun Z."/>
            <person name="Harris H.M."/>
            <person name="McCann A."/>
            <person name="Guo C."/>
            <person name="Argimon S."/>
            <person name="Zhang W."/>
            <person name="Yang X."/>
            <person name="Jeffery I.B."/>
            <person name="Cooney J.C."/>
            <person name="Kagawa T.F."/>
            <person name="Liu W."/>
            <person name="Song Y."/>
            <person name="Salvetti E."/>
            <person name="Wrobel A."/>
            <person name="Rasinkangas P."/>
            <person name="Parkhill J."/>
            <person name="Rea M.C."/>
            <person name="O'Sullivan O."/>
            <person name="Ritari J."/>
            <person name="Douillard F.P."/>
            <person name="Paul Ross R."/>
            <person name="Yang R."/>
            <person name="Briner A.E."/>
            <person name="Felis G.E."/>
            <person name="de Vos W.M."/>
            <person name="Barrangou R."/>
            <person name="Klaenhammer T.R."/>
            <person name="Caufield P.W."/>
            <person name="Cui Y."/>
            <person name="Zhang H."/>
            <person name="O'Toole P.W."/>
        </authorList>
    </citation>
    <scope>NUCLEOTIDE SEQUENCE [LARGE SCALE GENOMIC DNA]</scope>
    <source>
        <strain evidence="2 3">DSM 20405</strain>
    </source>
</reference>
<dbReference type="Gene3D" id="3.40.30.10">
    <property type="entry name" value="Glutaredoxin"/>
    <property type="match status" value="1"/>
</dbReference>
<dbReference type="PATRIC" id="fig|1410657.5.peg.1532"/>
<protein>
    <recommendedName>
        <fullName evidence="4">Thioredoxin domain-containing protein</fullName>
    </recommendedName>
</protein>
<comment type="caution">
    <text evidence="2">The sequence shown here is derived from an EMBL/GenBank/DDBJ whole genome shotgun (WGS) entry which is preliminary data.</text>
</comment>
<organism evidence="2 3">
    <name type="scientific">Kandleria vitulina DSM 20405</name>
    <dbReference type="NCBI Taxonomy" id="1410657"/>
    <lineage>
        <taxon>Bacteria</taxon>
        <taxon>Bacillati</taxon>
        <taxon>Bacillota</taxon>
        <taxon>Erysipelotrichia</taxon>
        <taxon>Erysipelotrichales</taxon>
        <taxon>Coprobacillaceae</taxon>
        <taxon>Kandleria</taxon>
    </lineage>
</organism>
<keyword evidence="1" id="KW-0812">Transmembrane</keyword>
<keyword evidence="1" id="KW-1133">Transmembrane helix</keyword>
<dbReference type="Proteomes" id="UP000051841">
    <property type="component" value="Unassembled WGS sequence"/>
</dbReference>
<dbReference type="SUPFAM" id="SSF52833">
    <property type="entry name" value="Thioredoxin-like"/>
    <property type="match status" value="1"/>
</dbReference>
<dbReference type="EMBL" id="JQBL01000040">
    <property type="protein sequence ID" value="KRN47553.1"/>
    <property type="molecule type" value="Genomic_DNA"/>
</dbReference>
<feature type="transmembrane region" description="Helical" evidence="1">
    <location>
        <begin position="7"/>
        <end position="27"/>
    </location>
</feature>
<dbReference type="AlphaFoldDB" id="A0A0R2H3Z7"/>
<dbReference type="RefSeq" id="WP_031589741.1">
    <property type="nucleotide sequence ID" value="NZ_JNKN01000041.1"/>
</dbReference>
<proteinExistence type="predicted"/>
<name>A0A0R2H3Z7_9FIRM</name>